<dbReference type="SUPFAM" id="SSF56214">
    <property type="entry name" value="4'-phosphopantetheinyl transferase"/>
    <property type="match status" value="1"/>
</dbReference>
<evidence type="ECO:0000313" key="2">
    <source>
        <dbReference type="Proteomes" id="UP000799438"/>
    </source>
</evidence>
<dbReference type="GeneID" id="54300724"/>
<reference evidence="1" key="1">
    <citation type="journal article" date="2020" name="Stud. Mycol.">
        <title>101 Dothideomycetes genomes: a test case for predicting lifestyles and emergence of pathogens.</title>
        <authorList>
            <person name="Haridas S."/>
            <person name="Albert R."/>
            <person name="Binder M."/>
            <person name="Bloem J."/>
            <person name="Labutti K."/>
            <person name="Salamov A."/>
            <person name="Andreopoulos B."/>
            <person name="Baker S."/>
            <person name="Barry K."/>
            <person name="Bills G."/>
            <person name="Bluhm B."/>
            <person name="Cannon C."/>
            <person name="Castanera R."/>
            <person name="Culley D."/>
            <person name="Daum C."/>
            <person name="Ezra D."/>
            <person name="Gonzalez J."/>
            <person name="Henrissat B."/>
            <person name="Kuo A."/>
            <person name="Liang C."/>
            <person name="Lipzen A."/>
            <person name="Lutzoni F."/>
            <person name="Magnuson J."/>
            <person name="Mondo S."/>
            <person name="Nolan M."/>
            <person name="Ohm R."/>
            <person name="Pangilinan J."/>
            <person name="Park H.-J."/>
            <person name="Ramirez L."/>
            <person name="Alfaro M."/>
            <person name="Sun H."/>
            <person name="Tritt A."/>
            <person name="Yoshinaga Y."/>
            <person name="Zwiers L.-H."/>
            <person name="Turgeon B."/>
            <person name="Goodwin S."/>
            <person name="Spatafora J."/>
            <person name="Crous P."/>
            <person name="Grigoriev I."/>
        </authorList>
    </citation>
    <scope>NUCLEOTIDE SEQUENCE</scope>
    <source>
        <strain evidence="1">CBS 121167</strain>
    </source>
</reference>
<dbReference type="AlphaFoldDB" id="A0A6A6BDF0"/>
<proteinExistence type="predicted"/>
<gene>
    <name evidence="1" type="ORF">K452DRAFT_309171</name>
</gene>
<sequence>MPPRPFPYPFHVGIDICSIPRIRRLMTSKSSHADIDPNKFRRFLFRLFSFPEILDFSDKHPDLFNPDLAPSPAKEAMIKAFTPRRVTFREVVLAKPQFSTEGPQAIVLDEEQAMTTMQRCFLRDRLKFTFLAEVVGEPAFDTKSPDLCHKLRDSDGQVVHVSISHDGDYATAVCIAPICTPVQRSTT</sequence>
<keyword evidence="2" id="KW-1185">Reference proteome</keyword>
<protein>
    <recommendedName>
        <fullName evidence="3">4'-phosphopantetheinyl transferase domain-containing protein</fullName>
    </recommendedName>
</protein>
<dbReference type="InterPro" id="IPR037143">
    <property type="entry name" value="4-PPantetheinyl_Trfase_dom_sf"/>
</dbReference>
<dbReference type="RefSeq" id="XP_033397116.1">
    <property type="nucleotide sequence ID" value="XM_033543227.1"/>
</dbReference>
<evidence type="ECO:0008006" key="3">
    <source>
        <dbReference type="Google" id="ProtNLM"/>
    </source>
</evidence>
<dbReference type="GO" id="GO:0008897">
    <property type="term" value="F:holo-[acyl-carrier-protein] synthase activity"/>
    <property type="evidence" value="ECO:0007669"/>
    <property type="project" value="InterPro"/>
</dbReference>
<dbReference type="OrthoDB" id="15433at2759"/>
<name>A0A6A6BDF0_9PEZI</name>
<dbReference type="GO" id="GO:0000287">
    <property type="term" value="F:magnesium ion binding"/>
    <property type="evidence" value="ECO:0007669"/>
    <property type="project" value="InterPro"/>
</dbReference>
<organism evidence="1 2">
    <name type="scientific">Aplosporella prunicola CBS 121167</name>
    <dbReference type="NCBI Taxonomy" id="1176127"/>
    <lineage>
        <taxon>Eukaryota</taxon>
        <taxon>Fungi</taxon>
        <taxon>Dikarya</taxon>
        <taxon>Ascomycota</taxon>
        <taxon>Pezizomycotina</taxon>
        <taxon>Dothideomycetes</taxon>
        <taxon>Dothideomycetes incertae sedis</taxon>
        <taxon>Botryosphaeriales</taxon>
        <taxon>Aplosporellaceae</taxon>
        <taxon>Aplosporella</taxon>
    </lineage>
</organism>
<dbReference type="EMBL" id="ML995487">
    <property type="protein sequence ID" value="KAF2141403.1"/>
    <property type="molecule type" value="Genomic_DNA"/>
</dbReference>
<accession>A0A6A6BDF0</accession>
<dbReference type="Proteomes" id="UP000799438">
    <property type="component" value="Unassembled WGS sequence"/>
</dbReference>
<evidence type="ECO:0000313" key="1">
    <source>
        <dbReference type="EMBL" id="KAF2141403.1"/>
    </source>
</evidence>
<dbReference type="Gene3D" id="3.90.470.20">
    <property type="entry name" value="4'-phosphopantetheinyl transferase domain"/>
    <property type="match status" value="1"/>
</dbReference>